<feature type="compositionally biased region" description="Basic and acidic residues" evidence="1">
    <location>
        <begin position="153"/>
        <end position="163"/>
    </location>
</feature>
<dbReference type="STRING" id="984262.SGRA_1012"/>
<feature type="compositionally biased region" description="Basic and acidic residues" evidence="1">
    <location>
        <begin position="59"/>
        <end position="76"/>
    </location>
</feature>
<evidence type="ECO:0000313" key="2">
    <source>
        <dbReference type="EMBL" id="AFC23747.1"/>
    </source>
</evidence>
<proteinExistence type="predicted"/>
<evidence type="ECO:0000256" key="1">
    <source>
        <dbReference type="SAM" id="MobiDB-lite"/>
    </source>
</evidence>
<dbReference type="AlphaFoldDB" id="H6L320"/>
<feature type="region of interest" description="Disordered" evidence="1">
    <location>
        <begin position="47"/>
        <end position="182"/>
    </location>
</feature>
<dbReference type="RefSeq" id="WP_015691396.1">
    <property type="nucleotide sequence ID" value="NC_016940.1"/>
</dbReference>
<feature type="compositionally biased region" description="Basic and acidic residues" evidence="1">
    <location>
        <begin position="106"/>
        <end position="134"/>
    </location>
</feature>
<protein>
    <submittedName>
        <fullName evidence="2">Uncharacterized protein</fullName>
    </submittedName>
</protein>
<dbReference type="Proteomes" id="UP000007519">
    <property type="component" value="Chromosome"/>
</dbReference>
<evidence type="ECO:0000313" key="3">
    <source>
        <dbReference type="Proteomes" id="UP000007519"/>
    </source>
</evidence>
<organism evidence="2 3">
    <name type="scientific">Saprospira grandis (strain Lewin)</name>
    <dbReference type="NCBI Taxonomy" id="984262"/>
    <lineage>
        <taxon>Bacteria</taxon>
        <taxon>Pseudomonadati</taxon>
        <taxon>Bacteroidota</taxon>
        <taxon>Saprospiria</taxon>
        <taxon>Saprospirales</taxon>
        <taxon>Saprospiraceae</taxon>
        <taxon>Saprospira</taxon>
    </lineage>
</organism>
<reference evidence="2 3" key="1">
    <citation type="journal article" date="2012" name="Stand. Genomic Sci.">
        <title>Complete genome sequencing and analysis of Saprospira grandis str. Lewin, a predatory marine bacterium.</title>
        <authorList>
            <person name="Saw J.H."/>
            <person name="Yuryev A."/>
            <person name="Kanbe M."/>
            <person name="Hou S."/>
            <person name="Young A.G."/>
            <person name="Aizawa S."/>
            <person name="Alam M."/>
        </authorList>
    </citation>
    <scope>NUCLEOTIDE SEQUENCE [LARGE SCALE GENOMIC DNA]</scope>
    <source>
        <strain evidence="2 3">Lewin</strain>
    </source>
</reference>
<dbReference type="EMBL" id="CP002831">
    <property type="protein sequence ID" value="AFC23747.1"/>
    <property type="molecule type" value="Genomic_DNA"/>
</dbReference>
<dbReference type="OrthoDB" id="1100725at2"/>
<gene>
    <name evidence="2" type="ordered locus">SGRA_1012</name>
</gene>
<accession>H6L320</accession>
<dbReference type="HOGENOM" id="CLU_876864_0_0_10"/>
<feature type="compositionally biased region" description="Acidic residues" evidence="1">
    <location>
        <begin position="135"/>
        <end position="148"/>
    </location>
</feature>
<sequence>MKLKALKEEIAQFQILLERIEQSQPISQLEVDLVLQKIRGFYELALAKEEETPALTTEPKIEKEEAPKSPKKETPKKTGPKIFLNQAPELPKAKEEIPAPVEPPLVEEKVQEEDKQPALEEEKLEPVRHRATEEAKEEEAQLPEEILPELELSSEKEEEKVEEPATPVVETPKEEEQPPVPIVEKEAPKEEELPVVEAPKEEPAAANKDEYEALFVFKQATDLMSRLQQKPISDLKGSIGVGQRFRYIGELFAGDASRFDEAIDYFNRKADDFNQAREYLENKLIPEGDWMKKEKQDLAKDFIKWIRRRFL</sequence>
<keyword evidence="3" id="KW-1185">Reference proteome</keyword>
<dbReference type="KEGG" id="sgn:SGRA_1012"/>
<name>H6L320_SAPGL</name>